<gene>
    <name evidence="1" type="ORF">A0H81_02489</name>
</gene>
<dbReference type="AlphaFoldDB" id="A0A1C7MMW4"/>
<accession>A0A1C7MMW4</accession>
<sequence length="90" mass="10126">MRGFSISPSVYTALSLRLPRPLMNLCTSYMQESGGTLERTENPAIVRIGFVYNNCIACSNTTSSDIHLYPTMVVTDYRLSLCARQQCCRH</sequence>
<evidence type="ECO:0000313" key="2">
    <source>
        <dbReference type="Proteomes" id="UP000092993"/>
    </source>
</evidence>
<organism evidence="1 2">
    <name type="scientific">Grifola frondosa</name>
    <name type="common">Maitake</name>
    <name type="synonym">Polyporus frondosus</name>
    <dbReference type="NCBI Taxonomy" id="5627"/>
    <lineage>
        <taxon>Eukaryota</taxon>
        <taxon>Fungi</taxon>
        <taxon>Dikarya</taxon>
        <taxon>Basidiomycota</taxon>
        <taxon>Agaricomycotina</taxon>
        <taxon>Agaricomycetes</taxon>
        <taxon>Polyporales</taxon>
        <taxon>Grifolaceae</taxon>
        <taxon>Grifola</taxon>
    </lineage>
</organism>
<comment type="caution">
    <text evidence="1">The sequence shown here is derived from an EMBL/GenBank/DDBJ whole genome shotgun (WGS) entry which is preliminary data.</text>
</comment>
<evidence type="ECO:0000313" key="1">
    <source>
        <dbReference type="EMBL" id="OBZ78212.1"/>
    </source>
</evidence>
<dbReference type="EMBL" id="LUGG01000002">
    <property type="protein sequence ID" value="OBZ78212.1"/>
    <property type="molecule type" value="Genomic_DNA"/>
</dbReference>
<name>A0A1C7MMW4_GRIFR</name>
<dbReference type="Proteomes" id="UP000092993">
    <property type="component" value="Unassembled WGS sequence"/>
</dbReference>
<protein>
    <submittedName>
        <fullName evidence="1">Uncharacterized protein</fullName>
    </submittedName>
</protein>
<keyword evidence="2" id="KW-1185">Reference proteome</keyword>
<proteinExistence type="predicted"/>
<reference evidence="1 2" key="1">
    <citation type="submission" date="2016-03" db="EMBL/GenBank/DDBJ databases">
        <title>Whole genome sequencing of Grifola frondosa 9006-11.</title>
        <authorList>
            <person name="Min B."/>
            <person name="Park H."/>
            <person name="Kim J.-G."/>
            <person name="Cho H."/>
            <person name="Oh Y.-L."/>
            <person name="Kong W.-S."/>
            <person name="Choi I.-G."/>
        </authorList>
    </citation>
    <scope>NUCLEOTIDE SEQUENCE [LARGE SCALE GENOMIC DNA]</scope>
    <source>
        <strain evidence="1 2">9006-11</strain>
    </source>
</reference>